<dbReference type="InterPro" id="IPR013813">
    <property type="entry name" value="Endoribo_LPSP/chorism_mut-like"/>
</dbReference>
<gene>
    <name evidence="1" type="ORF">AU381_11050</name>
</gene>
<dbReference type="PANTHER" id="PTHR43760">
    <property type="entry name" value="ENDORIBONUCLEASE-RELATED"/>
    <property type="match status" value="1"/>
</dbReference>
<dbReference type="EMBL" id="LPUX01000055">
    <property type="protein sequence ID" value="OAP40065.1"/>
    <property type="molecule type" value="Genomic_DNA"/>
</dbReference>
<dbReference type="Proteomes" id="UP000094025">
    <property type="component" value="Unassembled WGS sequence"/>
</dbReference>
<keyword evidence="2" id="KW-1185">Reference proteome</keyword>
<dbReference type="Gene3D" id="3.30.1330.40">
    <property type="entry name" value="RutC-like"/>
    <property type="match status" value="1"/>
</dbReference>
<dbReference type="InterPro" id="IPR006175">
    <property type="entry name" value="YjgF/YER057c/UK114"/>
</dbReference>
<protein>
    <submittedName>
        <fullName evidence="1">Uncharacterized protein</fullName>
    </submittedName>
</protein>
<evidence type="ECO:0000313" key="1">
    <source>
        <dbReference type="EMBL" id="OAP40065.1"/>
    </source>
</evidence>
<accession>A0A178Y009</accession>
<dbReference type="CDD" id="cd02199">
    <property type="entry name" value="YjgF_YER057c_UK114_like_1"/>
    <property type="match status" value="1"/>
</dbReference>
<dbReference type="Pfam" id="PF01042">
    <property type="entry name" value="Ribonuc_L-PSP"/>
    <property type="match status" value="1"/>
</dbReference>
<dbReference type="SUPFAM" id="SSF55298">
    <property type="entry name" value="YjgF-like"/>
    <property type="match status" value="1"/>
</dbReference>
<evidence type="ECO:0000313" key="2">
    <source>
        <dbReference type="Proteomes" id="UP000094025"/>
    </source>
</evidence>
<reference evidence="1 2" key="1">
    <citation type="journal article" date="2016" name="Int. J. Syst. Evol. Microbiol.">
        <title>Ensifer glycinis sp. nov., an novel rhizobial species associated with Glycine spp.</title>
        <authorList>
            <person name="Yan H."/>
            <person name="Yan J."/>
            <person name="Sui X.H."/>
            <person name="Wang E.T."/>
            <person name="Chen W.X."/>
            <person name="Zhang X.X."/>
            <person name="Chen W.F."/>
        </authorList>
    </citation>
    <scope>NUCLEOTIDE SEQUENCE [LARGE SCALE GENOMIC DNA]</scope>
    <source>
        <strain evidence="1 2">CCBAU 23380</strain>
    </source>
</reference>
<proteinExistence type="predicted"/>
<dbReference type="PANTHER" id="PTHR43760:SF1">
    <property type="entry name" value="ENDORIBONUCLEASE L-PSP_CHORISMATE MUTASE-LIKE DOMAIN-CONTAINING PROTEIN"/>
    <property type="match status" value="1"/>
</dbReference>
<comment type="caution">
    <text evidence="1">The sequence shown here is derived from an EMBL/GenBank/DDBJ whole genome shotgun (WGS) entry which is preliminary data.</text>
</comment>
<dbReference type="STRING" id="1472378.AU381_11050"/>
<dbReference type="RefSeq" id="WP_064242201.1">
    <property type="nucleotide sequence ID" value="NZ_LPUX01000055.1"/>
</dbReference>
<sequence length="157" mass="15868">MLETIAARLSALGHALPVPSRPAANYVSTVRTGNLLAVSGQISAWHDDVFTGSVGAGVTIEEGRIAAERAAINVLSQIAAATDGSLAAVRRVVRLGVFIASSPDFAEQSLVANGASDLFVNVFGEAGRHARAAVGVAALPAGATVEIDALVELEPAA</sequence>
<dbReference type="OrthoDB" id="9806350at2"/>
<dbReference type="AlphaFoldDB" id="A0A178Y009"/>
<name>A0A178Y009_9HYPH</name>
<organism evidence="1 2">
    <name type="scientific">Sinorhizobium glycinis</name>
    <dbReference type="NCBI Taxonomy" id="1472378"/>
    <lineage>
        <taxon>Bacteria</taxon>
        <taxon>Pseudomonadati</taxon>
        <taxon>Pseudomonadota</taxon>
        <taxon>Alphaproteobacteria</taxon>
        <taxon>Hyphomicrobiales</taxon>
        <taxon>Rhizobiaceae</taxon>
        <taxon>Sinorhizobium/Ensifer group</taxon>
        <taxon>Sinorhizobium</taxon>
    </lineage>
</organism>
<dbReference type="InterPro" id="IPR035959">
    <property type="entry name" value="RutC-like_sf"/>
</dbReference>